<dbReference type="InterPro" id="IPR035699">
    <property type="entry name" value="AAA_6"/>
</dbReference>
<keyword evidence="6" id="KW-0547">Nucleotide-binding</keyword>
<dbReference type="InterPro" id="IPR042222">
    <property type="entry name" value="Dynein_2_N"/>
</dbReference>
<dbReference type="GO" id="GO:0045505">
    <property type="term" value="F:dynein intermediate chain binding"/>
    <property type="evidence" value="ECO:0007669"/>
    <property type="project" value="InterPro"/>
</dbReference>
<keyword evidence="5" id="KW-0677">Repeat</keyword>
<feature type="domain" description="Dynein heavy chain ATP-binding dynein motor region" evidence="21">
    <location>
        <begin position="3323"/>
        <end position="3540"/>
    </location>
</feature>
<evidence type="ECO:0008006" key="28">
    <source>
        <dbReference type="Google" id="ProtNLM"/>
    </source>
</evidence>
<dbReference type="Pfam" id="PF12775">
    <property type="entry name" value="AAA_7"/>
    <property type="match status" value="1"/>
</dbReference>
<evidence type="ECO:0000259" key="21">
    <source>
        <dbReference type="Pfam" id="PF12781"/>
    </source>
</evidence>
<feature type="domain" description="Dynein heavy chain AAA module D4" evidence="20">
    <location>
        <begin position="2681"/>
        <end position="2940"/>
    </location>
</feature>
<evidence type="ECO:0000259" key="18">
    <source>
        <dbReference type="Pfam" id="PF12774"/>
    </source>
</evidence>
<dbReference type="Pfam" id="PF08385">
    <property type="entry name" value="DHC_N1"/>
    <property type="match status" value="1"/>
</dbReference>
<feature type="domain" description="Dynein heavy chain C-terminal" evidence="25">
    <location>
        <begin position="4055"/>
        <end position="4277"/>
    </location>
</feature>
<dbReference type="InterPro" id="IPR013594">
    <property type="entry name" value="Dynein_heavy_tail"/>
</dbReference>
<dbReference type="PANTHER" id="PTHR45703">
    <property type="entry name" value="DYNEIN HEAVY CHAIN"/>
    <property type="match status" value="1"/>
</dbReference>
<evidence type="ECO:0000256" key="12">
    <source>
        <dbReference type="ARBA" id="ARBA00023212"/>
    </source>
</evidence>
<dbReference type="Gene3D" id="1.20.920.20">
    <property type="match status" value="1"/>
</dbReference>
<dbReference type="Pfam" id="PF08393">
    <property type="entry name" value="DHC_N2"/>
    <property type="match status" value="1"/>
</dbReference>
<dbReference type="FunFam" id="1.20.920.20:FF:000003">
    <property type="entry name" value="Dynein axonemal heavy chain 17"/>
    <property type="match status" value="1"/>
</dbReference>
<evidence type="ECO:0000256" key="3">
    <source>
        <dbReference type="ARBA" id="ARBA00022490"/>
    </source>
</evidence>
<feature type="coiled-coil region" evidence="14">
    <location>
        <begin position="770"/>
        <end position="797"/>
    </location>
</feature>
<evidence type="ECO:0000259" key="24">
    <source>
        <dbReference type="Pfam" id="PF18198"/>
    </source>
</evidence>
<dbReference type="PANTHER" id="PTHR45703:SF4">
    <property type="entry name" value="DYNEIN AXONEMAL HEAVY CHAIN 17"/>
    <property type="match status" value="1"/>
</dbReference>
<evidence type="ECO:0000256" key="8">
    <source>
        <dbReference type="ARBA" id="ARBA00023017"/>
    </source>
</evidence>
<comment type="subcellular location">
    <subcellularLocation>
        <location evidence="1">Cytoplasm</location>
        <location evidence="1">Cytoskeleton</location>
        <location evidence="1">Cilium axoneme</location>
    </subcellularLocation>
</comment>
<feature type="domain" description="Dynein heavy chain 3 AAA+ lid" evidence="23">
    <location>
        <begin position="2537"/>
        <end position="2635"/>
    </location>
</feature>
<dbReference type="Pfam" id="PF18199">
    <property type="entry name" value="Dynein_C"/>
    <property type="match status" value="1"/>
</dbReference>
<dbReference type="Gene3D" id="1.10.472.130">
    <property type="match status" value="1"/>
</dbReference>
<evidence type="ECO:0000259" key="25">
    <source>
        <dbReference type="Pfam" id="PF18199"/>
    </source>
</evidence>
<dbReference type="FunFam" id="1.10.472.130:FF:000001">
    <property type="entry name" value="Dynein, axonemal, heavy chain 9"/>
    <property type="match status" value="1"/>
</dbReference>
<evidence type="ECO:0000256" key="1">
    <source>
        <dbReference type="ARBA" id="ARBA00004430"/>
    </source>
</evidence>
<feature type="domain" description="Dynein heavy chain coiled coil stalk" evidence="19">
    <location>
        <begin position="2953"/>
        <end position="3296"/>
    </location>
</feature>
<protein>
    <recommendedName>
        <fullName evidence="28">Dynein heavy chain 9, axonemal</fullName>
    </recommendedName>
</protein>
<comment type="similarity">
    <text evidence="2">Belongs to the dynein heavy chain family.</text>
</comment>
<dbReference type="FunFam" id="1.20.920.30:FF:000003">
    <property type="entry name" value="Dynein axonemal heavy chain 17"/>
    <property type="match status" value="1"/>
</dbReference>
<evidence type="ECO:0000259" key="19">
    <source>
        <dbReference type="Pfam" id="PF12777"/>
    </source>
</evidence>
<dbReference type="Pfam" id="PF12774">
    <property type="entry name" value="AAA_6"/>
    <property type="match status" value="1"/>
</dbReference>
<evidence type="ECO:0000256" key="4">
    <source>
        <dbReference type="ARBA" id="ARBA00022701"/>
    </source>
</evidence>
<evidence type="ECO:0000259" key="15">
    <source>
        <dbReference type="Pfam" id="PF03028"/>
    </source>
</evidence>
<feature type="domain" description="Dynein heavy chain tail" evidence="16">
    <location>
        <begin position="194"/>
        <end position="769"/>
    </location>
</feature>
<accession>A0A8B9HTQ0</accession>
<dbReference type="GO" id="GO:0007018">
    <property type="term" value="P:microtubule-based movement"/>
    <property type="evidence" value="ECO:0007669"/>
    <property type="project" value="InterPro"/>
</dbReference>
<evidence type="ECO:0000259" key="17">
    <source>
        <dbReference type="Pfam" id="PF08393"/>
    </source>
</evidence>
<dbReference type="Pfam" id="PF03028">
    <property type="entry name" value="Dynein_heavy"/>
    <property type="match status" value="1"/>
</dbReference>
<organism evidence="26 27">
    <name type="scientific">Astyanax mexicanus</name>
    <name type="common">Blind cave fish</name>
    <name type="synonym">Astyanax fasciatus mexicanus</name>
    <dbReference type="NCBI Taxonomy" id="7994"/>
    <lineage>
        <taxon>Eukaryota</taxon>
        <taxon>Metazoa</taxon>
        <taxon>Chordata</taxon>
        <taxon>Craniata</taxon>
        <taxon>Vertebrata</taxon>
        <taxon>Euteleostomi</taxon>
        <taxon>Actinopterygii</taxon>
        <taxon>Neopterygii</taxon>
        <taxon>Teleostei</taxon>
        <taxon>Ostariophysi</taxon>
        <taxon>Characiformes</taxon>
        <taxon>Characoidei</taxon>
        <taxon>Acestrorhamphidae</taxon>
        <taxon>Acestrorhamphinae</taxon>
        <taxon>Astyanax</taxon>
    </lineage>
</organism>
<feature type="domain" description="Dynein heavy chain linker" evidence="17">
    <location>
        <begin position="1272"/>
        <end position="1655"/>
    </location>
</feature>
<dbReference type="InterPro" id="IPR024317">
    <property type="entry name" value="Dynein_heavy_chain_D4_dom"/>
</dbReference>
<dbReference type="Pfam" id="PF12781">
    <property type="entry name" value="AAA_9"/>
    <property type="match status" value="1"/>
</dbReference>
<dbReference type="Gene3D" id="3.20.180.20">
    <property type="entry name" value="Dynein heavy chain, N-terminal domain 2"/>
    <property type="match status" value="1"/>
</dbReference>
<dbReference type="FunFam" id="3.20.180.20:FF:000001">
    <property type="entry name" value="Dynein axonemal heavy chain 5"/>
    <property type="match status" value="1"/>
</dbReference>
<dbReference type="FunFam" id="3.40.50.300:FF:000219">
    <property type="entry name" value="Dynein axonemal heavy chain 17"/>
    <property type="match status" value="1"/>
</dbReference>
<dbReference type="InterPro" id="IPR004273">
    <property type="entry name" value="Dynein_heavy_D6_P-loop"/>
</dbReference>
<feature type="domain" description="Dynein heavy chain AAA lid" evidence="24">
    <location>
        <begin position="3913"/>
        <end position="4049"/>
    </location>
</feature>
<dbReference type="InterPro" id="IPR013602">
    <property type="entry name" value="Dynein_heavy_linker"/>
</dbReference>
<dbReference type="GO" id="GO:0097729">
    <property type="term" value="C:9+2 motile cilium"/>
    <property type="evidence" value="ECO:0007669"/>
    <property type="project" value="UniProtKB-ARBA"/>
</dbReference>
<dbReference type="GO" id="GO:0051959">
    <property type="term" value="F:dynein light intermediate chain binding"/>
    <property type="evidence" value="ECO:0007669"/>
    <property type="project" value="InterPro"/>
</dbReference>
<dbReference type="Proteomes" id="UP000694621">
    <property type="component" value="Unplaced"/>
</dbReference>
<name>A0A8B9HTQ0_ASTMX</name>
<evidence type="ECO:0000259" key="16">
    <source>
        <dbReference type="Pfam" id="PF08385"/>
    </source>
</evidence>
<dbReference type="InterPro" id="IPR043160">
    <property type="entry name" value="Dynein_C_barrel"/>
</dbReference>
<evidence type="ECO:0000313" key="27">
    <source>
        <dbReference type="Proteomes" id="UP000694621"/>
    </source>
</evidence>
<dbReference type="FunFam" id="1.10.8.710:FF:000002">
    <property type="entry name" value="dynein heavy chain 17, axonemal"/>
    <property type="match status" value="1"/>
</dbReference>
<keyword evidence="11" id="KW-0505">Motor protein</keyword>
<dbReference type="Pfam" id="PF12777">
    <property type="entry name" value="MT"/>
    <property type="match status" value="1"/>
</dbReference>
<dbReference type="InterPro" id="IPR042228">
    <property type="entry name" value="Dynein_linker_3"/>
</dbReference>
<dbReference type="Gene3D" id="1.20.140.100">
    <property type="entry name" value="Dynein heavy chain, N-terminal domain 2"/>
    <property type="match status" value="1"/>
</dbReference>
<evidence type="ECO:0000256" key="6">
    <source>
        <dbReference type="ARBA" id="ARBA00022741"/>
    </source>
</evidence>
<keyword evidence="4" id="KW-0493">Microtubule</keyword>
<dbReference type="Gene3D" id="1.10.287.2620">
    <property type="match status" value="1"/>
</dbReference>
<sequence length="4291" mass="491672">MEEEESSAGDQRLHFLQERVLKTLRLKPDRWQKCLAVEEQKQVIQDFLDKSDHTTLVISLTAAGQLIPAVDFAVSQKNKAVYFIKRGQTSLTPDSVKTNVYFGTMCGPPLEQLPAFVEEVVVPVLCNTKNHFHWPCVVSEDLMRHAHVLRTSVSVVVGQAKGKTVLPLPPGSERIEHAASEKEKRGELVDKSIIHSIESMVIDWSHQIHGVLKRDSSEPLLEGTNPTPQVELNFWKNRYADLQCINDQFKSPKVTKMAQLLDVIESSYYPAYRNMVQDVERALEEATDINLFLKPLQRLTEDLESTEFSNVKERIAPLMHTVCLVWANSKHYNTPARVIVLLQEFCNLFIQQARSHLNPEDILKGDVAESLAHVQTTLDVLMHFKSVFEDKRNSLSQYQRNGMEVKPWDFSSFMVFAGLDRFMERLKMIEALLLAVVDMMKLEKLEFGGVRGRSLSQQVVWLHEEFQERFKTFAEKSYDCLDVCNLEFEADFNDFKHKLEDTDRRLGTIFCQAFDDSCNLEHAFKVLDMFGSLLERPLIAADSQKKYPVLITMFDKELNNCRTLYKKHIQSEEELGYSPVNKNMPVVAGGLRWAQQLQERIQTTYNSFRYVTHPCMESEEGVKVTQKYDAMMLLLKQYTSKLYDRWTESVGEKSQYNLNQPLISRDPTTTLITVNFNPQLVSVLREVKYLKARESEDIPDLTADIYSNKELLWQYVANLDLMVGWYNKVIGTVLEVEFPLIQDQLRTIDLQLKEAEDTINWTSNGIWEYIQGVREAVHDLEKRLQKTKDNVDEIQSIMKTWANPVFERKDGKNDSLLNLEDRPERLEKTYGQFRTSGAKIHLLLKNNLSLFKADPSSDEWRSYVEYIDEMVIDGFFNSIDSSLKFFLDNTDQKPGLAPLFEAQLDLQVHDLVFHPSLEFGASDGFYDLVESLINDVYRISSLVPRLAEHSSFPHYQADMEDMADLADMRQLLMERVHRVMAQCCEHRNAFERYAYLYVDDRKEFMRQFLLYGHVLTTEEIEAHADEGVPEDPPTLERFREQVDSYERMYEEVQKLEPVHVFEGWMRVDARAFKSALLNIIKKWSLMFKQHLIDHVTNSLSELEEFIKCTEGGLGIKVEEGDYAGLVKVMGHLMAVKERQGATDEMFEPLQHTIDLLKTYEQELPDVVYKQLEELPEKWINMKKQAVVVKQHVAPLQASEVANLRRKCATFDVEQFKFREHFRKNGPFRFDSVNPYEMLDTTHKQIQEMESIMAKLIESAGLFEVNIPDYKQLKQCRKEVSILKELWDVVSVVRFNLEAWRTTPWREINVEEMELECKRFSKELRLLDKEARVWDAFCGLDSTVKNTLTSLRAIAELQNPAIRPRHWQQLMTATGVRFSMDEDTTLTDLLNLNLHHFEDEVRAIVDRAVKEMGMEKVLTELDATWTAMEFGYESHPRTSVPLLKSDEDLVETLEDNQVQLQNLMSSKHIAFFLEEVSSWQKRLSVADSVISIWFEVQRTWSHLESIFIGSEDIRSQLPEDSKRFEGIDTDFKELAYDAHKTPNVVEATNKPGLYSRLEDIQGRLALCEKALAEYLDTKRLAFPRFYFISSADLLDILSNGTDPHQVQRHLSKLFDNTAKMKFETDADGKPSKTGIGMFSKEEEYVPFNEPCDCTGQTLYNFLRTAQVLHSPTLILRNHLPRREGRVIAESVLFPHSQVENSQAFVWLSQLRHRWDEREKHCFANICDAQFLYSYEYLGNTPRLVITPLTDRCYITLTQSLHLTMSGAPAGPAGTGKTETTKDLGRALGIMVYVFNCSEQMDYKSCGNIYKGLAQTGAWGCFDEFNRISVEVLSVVAVQVKSIQDAIRDKKKRFNFMGEEINLFPSVGIFITMNPGYAGRTELPENLKALFRPCAMVVPDFELICEIMLVAEGFIEARLLARKFITLYQLCKELLSKQDHYDWGLRAIKSVLVVAGSLKRGDPERPEDQVLMRALRDFNVPKIVTDDMPVFMGLIGDLFPALDVPRKRDLDFEKFVRESVLDLKLQAEDNFVLKVVQLEELLAVRHSVFVVGNAGTGKSQVLKSLNKTYQNMKRRPVWADLNPKAVTNDELFGIINPATREWKDGLFSNIMRELANVSHAGPKWIVLDGDIDPMWIESLNTVMDDNKVLTLASNERIPLNPTMRLVFEISHLRTATPATVSRAGILYINQADLGWNPPVSSWIDKREIQSEKANLTILFDKYLPACLDTLRSRFKKIIPIPEQSMVQMLCHLLECLLTPEHTPPDCHKELYELYFVFAAIWAFGGALFQDQLVDYRVEFSKWWVTEFKTIKFPSQGTVFDYYIDPETKKFEPWSKMVPRFEMDPEIPLQACLVHTTETIRVSYFMERLLERRRPIMLVGNAGTGKSVLVGGKLGSLDPDKYTIKNVPFNYYTTSAMLQAVLEKPLEKKAGRNYGPPGSKRLIYFIDDMNMPEVDAYGTVQPHTLIRQHMDYNHCLDTFAAIRLSAHLKLSIHSLQRHFSVFALSFPGVDALNTIYCSILGQHLSREGFSAVVQKRGPQLVQLALDFHQRVTATFLPTAIKFHYIFNLRDLSNIFQGMLFCKSECMKTPQDLVKVYLHESNRVYRDKMVEDKDFSTFDKLQSEMVGKFYEDMEEALEEAKVMNMYCHFALGIGEPRYMPVQSWESLNKTLLEALDSYNEVNAAMNLVLFGDAMSHICRINRILESPRGNALLVGVGGSGKQSLTRLAAFISSLEVFQITLKKGYGITDLKSDLGALCIKAGVKNIGTVFLMTDAQVADEKFLVLVNDLLASGEIPDLYPDDEVENIINSVRNEVRGQGLLDSRENCWKFFIERVRRQLKVALCFSPVGSKLRVRSRKFPAVVNCTVIDWFHEWPQEALESVSLRFLQEVEHIEPEVKDSVSKFMAYVHVSVNKTSKDYLANERRYNYTTPKSFLEQIKLYRNLLALKRKDLTMKMERLENGLQKLNSTSAQVDDLKAKLAAQEVDLKQKNEDADRLIQVVGVETEKVSREKAVADEEEEKVASIAVVVTRKQKDCEEDLAKAEPALIAAQEALNTLNKNNLTELKSFGSPVAAVTNVTAAVMVLMAPGGRVPKDRSWKAAKVMMAKVDAFLDSLMNFNKENIHENCLKAIQPYLQDPEFKPELVAAKSNAAAGLCSWVINIVKFYEVYCEVEPKRQALNKANAELASAQEKLSVIKAKINHLNENLAKLTAKFEKATADKLKCQQEAETTARTISLANRLVGGLASENVRWAEAVNNFKQQERTLCGDVLLITAFVSYLGYFTKRYRHELMDNTWKPYLSQLKAPIPVTPGLDPLSMLMDDADVAAWQNEGLPADRMSTENATILTSCERWPLMVDPQLQGIKWIKNKYGDNLQVIRIGQRGYLDSIERALSAGEVVLIENLEEAVDPVLGPLLGQETIKKGRYIKIGDKECEYNPRFRLILHTKLANPHYQPELQAQCTLMNFTVTRDGLEDQLLAAVVSMERPDLEELKSNLTKQQNGFKITLKTLEDNLLSRLSSASGNFLGDTELVENLEITKRTAAEIEEKVKEAKVTEAKINEAREHYRPAAARASLLYFIMNDLNKIHPMYQFSLKAFSVVFQKAVLKAAPDEALKQRVLNLIDSITSSVFQYTTRGLFECDKLTYTAQLAFQILLMNKEINPSELDFLLRYPVQPGVTSPVDFLSHHSWGGIKALCSMDEFRNLDRDIESSAKRWKKFVECECPEKEKFPQEWKNKTSLQKLCMMRALRPDRMNYAIRDFVEEKLGSKYVMGRSVDFAVSFEEFCPAGRTMGYTFDNQNFHNVSLGQGQEVVAEQALDLAAREGHWVILQNIHLVAKWLGTLEKKLEQHGEGSSKNFRVFISAEPSSSPEGHIIPQGILENSIKITNEPPLGMHANLHKALDNFNQDTLEMCARENEFKSILFSLCYFHAVVAERRKFGPQGWNRSYPFNTGDLTISVNVLYNYLEANSKVPYDDLRYLFGEIMYGGHITDDWDRRLCRTYLEEFIKPEMMEGELYLAPGFPLPGNMDYNGYHQYIDDALPAESPYLYGLHPNAEIGFLTQTSEKLFRTVLEMQPRDGGSGEGSGTSRDEKVKAVLEETLEKLPEEFNMVELMGKVEERSPYVVVALQECERMNVLTQEIKRSLKELNLGLKGELTMTNDMENLQNAIYLDQVPDSWTKRAYPSMCGLALWFTDLLNRIRELESWSSDFNLPPAVWLAGFFNPQSFLTAIMQSTARRNEWPLDKMSLQCDVLKKNREDFSSPPREGAYVHGLFMEGARWDTQVRSRSRIAVPYFNI</sequence>
<keyword evidence="10" id="KW-0969">Cilium</keyword>
<dbReference type="Gene3D" id="1.20.920.30">
    <property type="match status" value="1"/>
</dbReference>
<dbReference type="InterPro" id="IPR041466">
    <property type="entry name" value="Dynein_AAA5_ext"/>
</dbReference>
<dbReference type="InterPro" id="IPR027417">
    <property type="entry name" value="P-loop_NTPase"/>
</dbReference>
<keyword evidence="13" id="KW-0966">Cell projection</keyword>
<keyword evidence="12" id="KW-0206">Cytoskeleton</keyword>
<dbReference type="Gene3D" id="1.20.1270.280">
    <property type="match status" value="1"/>
</dbReference>
<dbReference type="FunFam" id="3.40.50.300:FF:002141">
    <property type="entry name" value="Dynein heavy chain"/>
    <property type="match status" value="1"/>
</dbReference>
<dbReference type="FunFam" id="3.40.50.300:FF:000049">
    <property type="entry name" value="Dynein, axonemal, heavy chain 5"/>
    <property type="match status" value="1"/>
</dbReference>
<evidence type="ECO:0000256" key="2">
    <source>
        <dbReference type="ARBA" id="ARBA00008887"/>
    </source>
</evidence>
<dbReference type="Gene3D" id="1.10.8.710">
    <property type="match status" value="1"/>
</dbReference>
<dbReference type="Pfam" id="PF17857">
    <property type="entry name" value="AAA_lid_1"/>
    <property type="match status" value="1"/>
</dbReference>
<dbReference type="SUPFAM" id="SSF52540">
    <property type="entry name" value="P-loop containing nucleoside triphosphate hydrolases"/>
    <property type="match status" value="4"/>
</dbReference>
<keyword evidence="8" id="KW-0243">Dynein</keyword>
<dbReference type="InterPro" id="IPR043157">
    <property type="entry name" value="Dynein_AAA1S"/>
</dbReference>
<dbReference type="FunFam" id="1.10.8.720:FF:000002">
    <property type="entry name" value="Dynein heavy chain 9, axonemal"/>
    <property type="match status" value="1"/>
</dbReference>
<dbReference type="GO" id="GO:0005524">
    <property type="term" value="F:ATP binding"/>
    <property type="evidence" value="ECO:0007669"/>
    <property type="project" value="UniProtKB-KW"/>
</dbReference>
<dbReference type="Pfam" id="PF12780">
    <property type="entry name" value="AAA_8"/>
    <property type="match status" value="1"/>
</dbReference>
<dbReference type="Pfam" id="PF18198">
    <property type="entry name" value="AAA_lid_11"/>
    <property type="match status" value="1"/>
</dbReference>
<dbReference type="Gene3D" id="1.10.8.720">
    <property type="entry name" value="Region D6 of dynein motor"/>
    <property type="match status" value="1"/>
</dbReference>
<dbReference type="FunFam" id="1.20.1270.280:FF:000003">
    <property type="entry name" value="Dynein axonemal heavy chain 17"/>
    <property type="match status" value="1"/>
</dbReference>
<dbReference type="Gene3D" id="1.10.8.1220">
    <property type="match status" value="1"/>
</dbReference>
<dbReference type="FunFam" id="1.10.287.2620:FF:000004">
    <property type="entry name" value="Dynein axonemal heavy chain 17"/>
    <property type="match status" value="1"/>
</dbReference>
<dbReference type="Gene3D" id="6.10.140.1060">
    <property type="match status" value="1"/>
</dbReference>
<evidence type="ECO:0000313" key="26">
    <source>
        <dbReference type="Ensembl" id="ENSAMXP00005017265.1"/>
    </source>
</evidence>
<dbReference type="GO" id="GO:0030286">
    <property type="term" value="C:dynein complex"/>
    <property type="evidence" value="ECO:0007669"/>
    <property type="project" value="UniProtKB-KW"/>
</dbReference>
<dbReference type="GO" id="GO:0005874">
    <property type="term" value="C:microtubule"/>
    <property type="evidence" value="ECO:0007669"/>
    <property type="project" value="UniProtKB-KW"/>
</dbReference>
<evidence type="ECO:0000256" key="11">
    <source>
        <dbReference type="ARBA" id="ARBA00023175"/>
    </source>
</evidence>
<dbReference type="FunFam" id="1.20.140.100:FF:000007">
    <property type="entry name" value="Dynein axonemal heavy chain 9"/>
    <property type="match status" value="1"/>
</dbReference>
<dbReference type="InterPro" id="IPR035706">
    <property type="entry name" value="AAA_9"/>
</dbReference>
<reference evidence="26" key="1">
    <citation type="submission" date="2025-08" db="UniProtKB">
        <authorList>
            <consortium name="Ensembl"/>
        </authorList>
    </citation>
    <scope>IDENTIFICATION</scope>
</reference>
<dbReference type="InterPro" id="IPR041228">
    <property type="entry name" value="Dynein_C"/>
</dbReference>
<dbReference type="Pfam" id="PF17852">
    <property type="entry name" value="Dynein_AAA_lid"/>
    <property type="match status" value="1"/>
</dbReference>
<feature type="domain" description="Dynein heavy chain AAA 5 extension" evidence="22">
    <location>
        <begin position="2215"/>
        <end position="2332"/>
    </location>
</feature>
<evidence type="ECO:0000256" key="14">
    <source>
        <dbReference type="SAM" id="Coils"/>
    </source>
</evidence>
<dbReference type="InterPro" id="IPR041658">
    <property type="entry name" value="AAA_lid_11"/>
</dbReference>
<dbReference type="InterPro" id="IPR026983">
    <property type="entry name" value="DHC"/>
</dbReference>
<evidence type="ECO:0000256" key="13">
    <source>
        <dbReference type="ARBA" id="ARBA00023273"/>
    </source>
</evidence>
<feature type="domain" description="Dynein heavy chain hydrolytic ATP-binding dynein motor region" evidence="18">
    <location>
        <begin position="1731"/>
        <end position="2057"/>
    </location>
</feature>
<dbReference type="Gene3D" id="1.20.58.1120">
    <property type="match status" value="1"/>
</dbReference>
<dbReference type="GO" id="GO:0005930">
    <property type="term" value="C:axoneme"/>
    <property type="evidence" value="ECO:0007669"/>
    <property type="project" value="UniProtKB-SubCell"/>
</dbReference>
<dbReference type="FunFam" id="3.40.50.300:FF:000682">
    <property type="entry name" value="Dynein axonemal heavy chain 17"/>
    <property type="match status" value="1"/>
</dbReference>
<evidence type="ECO:0000259" key="22">
    <source>
        <dbReference type="Pfam" id="PF17852"/>
    </source>
</evidence>
<feature type="coiled-coil region" evidence="14">
    <location>
        <begin position="3168"/>
        <end position="3223"/>
    </location>
</feature>
<evidence type="ECO:0000256" key="9">
    <source>
        <dbReference type="ARBA" id="ARBA00023054"/>
    </source>
</evidence>
<proteinExistence type="inferred from homology"/>
<feature type="coiled-coil region" evidence="14">
    <location>
        <begin position="2945"/>
        <end position="2996"/>
    </location>
</feature>
<dbReference type="Gene3D" id="3.40.50.300">
    <property type="entry name" value="P-loop containing nucleotide triphosphate hydrolases"/>
    <property type="match status" value="5"/>
</dbReference>
<keyword evidence="9 14" id="KW-0175">Coiled coil</keyword>
<feature type="domain" description="Dynein heavy chain region D6 P-loop" evidence="15">
    <location>
        <begin position="3787"/>
        <end position="3881"/>
    </location>
</feature>
<evidence type="ECO:0000256" key="7">
    <source>
        <dbReference type="ARBA" id="ARBA00022840"/>
    </source>
</evidence>
<dbReference type="GO" id="GO:0008569">
    <property type="term" value="F:minus-end-directed microtubule motor activity"/>
    <property type="evidence" value="ECO:0007669"/>
    <property type="project" value="InterPro"/>
</dbReference>
<evidence type="ECO:0000259" key="23">
    <source>
        <dbReference type="Pfam" id="PF17857"/>
    </source>
</evidence>
<evidence type="ECO:0000259" key="20">
    <source>
        <dbReference type="Pfam" id="PF12780"/>
    </source>
</evidence>
<dbReference type="FunFam" id="1.10.8.1220:FF:000001">
    <property type="entry name" value="Dynein axonemal heavy chain 5"/>
    <property type="match status" value="1"/>
</dbReference>
<evidence type="ECO:0000256" key="10">
    <source>
        <dbReference type="ARBA" id="ARBA00023069"/>
    </source>
</evidence>
<dbReference type="Ensembl" id="ENSAMXT00005019076.1">
    <property type="protein sequence ID" value="ENSAMXP00005017265.1"/>
    <property type="gene ID" value="ENSAMXG00005003813.1"/>
</dbReference>
<feature type="coiled-coil region" evidence="14">
    <location>
        <begin position="3530"/>
        <end position="3560"/>
    </location>
</feature>
<dbReference type="Gene3D" id="3.10.490.20">
    <property type="match status" value="1"/>
</dbReference>
<keyword evidence="7" id="KW-0067">ATP-binding</keyword>
<dbReference type="InterPro" id="IPR041589">
    <property type="entry name" value="DNAH3_AAA_lid_1"/>
</dbReference>
<dbReference type="InterPro" id="IPR042219">
    <property type="entry name" value="AAA_lid_11_sf"/>
</dbReference>
<keyword evidence="3" id="KW-0963">Cytoplasm</keyword>
<dbReference type="InterPro" id="IPR024743">
    <property type="entry name" value="Dynein_HC_stalk"/>
</dbReference>
<evidence type="ECO:0000256" key="5">
    <source>
        <dbReference type="ARBA" id="ARBA00022737"/>
    </source>
</evidence>